<evidence type="ECO:0000256" key="1">
    <source>
        <dbReference type="ARBA" id="ARBA00022737"/>
    </source>
</evidence>
<feature type="transmembrane region" description="Helical" evidence="4">
    <location>
        <begin position="6"/>
        <end position="29"/>
    </location>
</feature>
<sequence>MILFALFQATLVLELFVFLFFFFPTIVVYEKLTSRLSKSNALGSSIGSCTVDDDCGVCKDMTKEGGTIEPPNYPNEYSSDLNCLYEIESPTDTKIELTFTEFIVENCCDFITVFDGESDPLNIALNGYAIPEVITSTANKMTIKFTTNGDNTMILPANLSPGRWQAKYKFLAIESRMTVPFENATIAEADL</sequence>
<reference evidence="6 7" key="1">
    <citation type="submission" date="2022-05" db="EMBL/GenBank/DDBJ databases">
        <title>A multi-omics perspective on studying reproductive biology in Daphnia sinensis.</title>
        <authorList>
            <person name="Jia J."/>
        </authorList>
    </citation>
    <scope>NUCLEOTIDE SEQUENCE [LARGE SCALE GENOMIC DNA]</scope>
    <source>
        <strain evidence="6 7">WSL</strain>
    </source>
</reference>
<proteinExistence type="predicted"/>
<comment type="caution">
    <text evidence="3">Lacks conserved residue(s) required for the propagation of feature annotation.</text>
</comment>
<gene>
    <name evidence="6" type="ORF">GHT06_019988</name>
</gene>
<evidence type="ECO:0000259" key="5">
    <source>
        <dbReference type="PROSITE" id="PS01180"/>
    </source>
</evidence>
<feature type="domain" description="CUB" evidence="5">
    <location>
        <begin position="55"/>
        <end position="171"/>
    </location>
</feature>
<dbReference type="EMBL" id="WJBH02000008">
    <property type="protein sequence ID" value="KAI9554712.1"/>
    <property type="molecule type" value="Genomic_DNA"/>
</dbReference>
<evidence type="ECO:0000313" key="6">
    <source>
        <dbReference type="EMBL" id="KAI9554712.1"/>
    </source>
</evidence>
<keyword evidence="4" id="KW-0812">Transmembrane</keyword>
<comment type="caution">
    <text evidence="6">The sequence shown here is derived from an EMBL/GenBank/DDBJ whole genome shotgun (WGS) entry which is preliminary data.</text>
</comment>
<protein>
    <recommendedName>
        <fullName evidence="5">CUB domain-containing protein</fullName>
    </recommendedName>
</protein>
<name>A0AAD5KKV6_9CRUS</name>
<dbReference type="PANTHER" id="PTHR24251">
    <property type="entry name" value="OVOCHYMASE-RELATED"/>
    <property type="match status" value="1"/>
</dbReference>
<organism evidence="6 7">
    <name type="scientific">Daphnia sinensis</name>
    <dbReference type="NCBI Taxonomy" id="1820382"/>
    <lineage>
        <taxon>Eukaryota</taxon>
        <taxon>Metazoa</taxon>
        <taxon>Ecdysozoa</taxon>
        <taxon>Arthropoda</taxon>
        <taxon>Crustacea</taxon>
        <taxon>Branchiopoda</taxon>
        <taxon>Diplostraca</taxon>
        <taxon>Cladocera</taxon>
        <taxon>Anomopoda</taxon>
        <taxon>Daphniidae</taxon>
        <taxon>Daphnia</taxon>
        <taxon>Daphnia similis group</taxon>
    </lineage>
</organism>
<dbReference type="CDD" id="cd00041">
    <property type="entry name" value="CUB"/>
    <property type="match status" value="1"/>
</dbReference>
<accession>A0AAD5KKV6</accession>
<evidence type="ECO:0000256" key="3">
    <source>
        <dbReference type="PROSITE-ProRule" id="PRU00059"/>
    </source>
</evidence>
<evidence type="ECO:0000256" key="2">
    <source>
        <dbReference type="ARBA" id="ARBA00023157"/>
    </source>
</evidence>
<dbReference type="AlphaFoldDB" id="A0AAD5KKV6"/>
<evidence type="ECO:0000313" key="7">
    <source>
        <dbReference type="Proteomes" id="UP000820818"/>
    </source>
</evidence>
<keyword evidence="4" id="KW-0472">Membrane</keyword>
<keyword evidence="7" id="KW-1185">Reference proteome</keyword>
<dbReference type="SUPFAM" id="SSF49854">
    <property type="entry name" value="Spermadhesin, CUB domain"/>
    <property type="match status" value="1"/>
</dbReference>
<dbReference type="SMART" id="SM00042">
    <property type="entry name" value="CUB"/>
    <property type="match status" value="1"/>
</dbReference>
<evidence type="ECO:0000256" key="4">
    <source>
        <dbReference type="SAM" id="Phobius"/>
    </source>
</evidence>
<dbReference type="Gene3D" id="2.60.120.290">
    <property type="entry name" value="Spermadhesin, CUB domain"/>
    <property type="match status" value="1"/>
</dbReference>
<dbReference type="InterPro" id="IPR000859">
    <property type="entry name" value="CUB_dom"/>
</dbReference>
<keyword evidence="4" id="KW-1133">Transmembrane helix</keyword>
<dbReference type="Proteomes" id="UP000820818">
    <property type="component" value="Linkage Group LG8"/>
</dbReference>
<keyword evidence="1" id="KW-0677">Repeat</keyword>
<dbReference type="InterPro" id="IPR035914">
    <property type="entry name" value="Sperma_CUB_dom_sf"/>
</dbReference>
<dbReference type="Pfam" id="PF00431">
    <property type="entry name" value="CUB"/>
    <property type="match status" value="1"/>
</dbReference>
<keyword evidence="2" id="KW-1015">Disulfide bond</keyword>
<dbReference type="PROSITE" id="PS01180">
    <property type="entry name" value="CUB"/>
    <property type="match status" value="1"/>
</dbReference>